<dbReference type="AlphaFoldDB" id="A0A6B8MBX6"/>
<evidence type="ECO:0000313" key="3">
    <source>
        <dbReference type="Proteomes" id="UP000422569"/>
    </source>
</evidence>
<reference evidence="2 3" key="1">
    <citation type="submission" date="2019-09" db="EMBL/GenBank/DDBJ databases">
        <title>Isolation and complete genome sequencing of Methylocystis species.</title>
        <authorList>
            <person name="Rumah B.L."/>
            <person name="Stead C.E."/>
            <person name="Stevens B.C."/>
            <person name="Minton N.P."/>
            <person name="Grosse-Honebrink A."/>
            <person name="Zhang Y."/>
        </authorList>
    </citation>
    <scope>NUCLEOTIDE SEQUENCE [LARGE SCALE GENOMIC DNA]</scope>
    <source>
        <strain evidence="2 3">BRCS2</strain>
        <plasmid evidence="2 3">unnamed2</plasmid>
    </source>
</reference>
<feature type="signal peptide" evidence="1">
    <location>
        <begin position="1"/>
        <end position="29"/>
    </location>
</feature>
<feature type="chain" id="PRO_5025474337" evidence="1">
    <location>
        <begin position="30"/>
        <end position="222"/>
    </location>
</feature>
<protein>
    <submittedName>
        <fullName evidence="2">Uncharacterized protein</fullName>
    </submittedName>
</protein>
<name>A0A6B8MBX6_9HYPH</name>
<keyword evidence="3" id="KW-1185">Reference proteome</keyword>
<proteinExistence type="predicted"/>
<evidence type="ECO:0000256" key="1">
    <source>
        <dbReference type="SAM" id="SignalP"/>
    </source>
</evidence>
<keyword evidence="2" id="KW-0614">Plasmid</keyword>
<dbReference type="EMBL" id="CP044333">
    <property type="protein sequence ID" value="QGN00089.1"/>
    <property type="molecule type" value="Genomic_DNA"/>
</dbReference>
<evidence type="ECO:0000313" key="2">
    <source>
        <dbReference type="EMBL" id="QGN00089.1"/>
    </source>
</evidence>
<dbReference type="KEGG" id="mpar:F7D14_21130"/>
<gene>
    <name evidence="2" type="ORF">F7D14_21130</name>
</gene>
<geneLocation type="plasmid" evidence="2">
    <name>unnamed2</name>
</geneLocation>
<sequence length="222" mass="23736">MSRKTPSMPVGAGSLLVAVVALASLPALAASTGPFRAVDRDPRSNYWIEDRSWGGGARFVFDLKQSLAADAAHRDFLAGTEFETNVWPPSLKFLAGGGPEFTFGCADRDPAKSYWRFRVGVTPPGSGITSKDEIAYEKGIKHYFGAPGTLILLGEADKEIRRIPLTPSNDALETAALTQDDVQAILNAPVIRAKTPRIFFESGTSALKATIDGIAKLPCAAR</sequence>
<accession>A0A6B8MBX6</accession>
<dbReference type="RefSeq" id="WP_016921346.1">
    <property type="nucleotide sequence ID" value="NZ_CP044333.1"/>
</dbReference>
<organism evidence="2 3">
    <name type="scientific">Methylocystis parvus</name>
    <dbReference type="NCBI Taxonomy" id="134"/>
    <lineage>
        <taxon>Bacteria</taxon>
        <taxon>Pseudomonadati</taxon>
        <taxon>Pseudomonadota</taxon>
        <taxon>Alphaproteobacteria</taxon>
        <taxon>Hyphomicrobiales</taxon>
        <taxon>Methylocystaceae</taxon>
        <taxon>Methylocystis</taxon>
    </lineage>
</organism>
<keyword evidence="1" id="KW-0732">Signal</keyword>
<dbReference type="Proteomes" id="UP000422569">
    <property type="component" value="Plasmid unnamed2"/>
</dbReference>